<evidence type="ECO:0000256" key="3">
    <source>
        <dbReference type="ARBA" id="ARBA00022989"/>
    </source>
</evidence>
<dbReference type="STRING" id="314256.OG2516_01179"/>
<dbReference type="RefSeq" id="WP_007253768.1">
    <property type="nucleotide sequence ID" value="NZ_CH724107.1"/>
</dbReference>
<evidence type="ECO:0000313" key="7">
    <source>
        <dbReference type="EMBL" id="EAR52796.1"/>
    </source>
</evidence>
<dbReference type="OrthoDB" id="7270324at2"/>
<sequence length="154" mass="17015">MHAASRPDRFAATRLPDPDLRPDFYRHIPTRRLVAWLIDVTLIAIGAAILVPFTLFTGLFFFPLMMLAVGFLYRWSSLATASATPGMMVAGIELREHDGERLSNGTAFLHTLGYQVSVAVMLAQVASIGLMLTTRRHQGLSDHVLGTAAIRRPR</sequence>
<dbReference type="EMBL" id="AAOT01000002">
    <property type="protein sequence ID" value="EAR52796.1"/>
    <property type="molecule type" value="Genomic_DNA"/>
</dbReference>
<gene>
    <name evidence="7" type="ORF">OG2516_01179</name>
</gene>
<dbReference type="HOGENOM" id="CLU_108902_0_0_5"/>
<keyword evidence="8" id="KW-1185">Reference proteome</keyword>
<accession>Q2CJ04</accession>
<feature type="domain" description="RDD" evidence="6">
    <location>
        <begin position="30"/>
        <end position="144"/>
    </location>
</feature>
<comment type="subcellular location">
    <subcellularLocation>
        <location evidence="1">Membrane</location>
        <topology evidence="1">Multi-pass membrane protein</topology>
    </subcellularLocation>
</comment>
<evidence type="ECO:0000256" key="5">
    <source>
        <dbReference type="SAM" id="Phobius"/>
    </source>
</evidence>
<keyword evidence="3 5" id="KW-1133">Transmembrane helix</keyword>
<dbReference type="AlphaFoldDB" id="Q2CJ04"/>
<name>Q2CJ04_OCEGH</name>
<dbReference type="Proteomes" id="UP000003635">
    <property type="component" value="Unassembled WGS sequence"/>
</dbReference>
<organism evidence="7 8">
    <name type="scientific">Oceanicola granulosus (strain ATCC BAA-861 / DSM 15982 / KCTC 12143 / HTCC2516)</name>
    <dbReference type="NCBI Taxonomy" id="314256"/>
    <lineage>
        <taxon>Bacteria</taxon>
        <taxon>Pseudomonadati</taxon>
        <taxon>Pseudomonadota</taxon>
        <taxon>Alphaproteobacteria</taxon>
        <taxon>Rhodobacterales</taxon>
        <taxon>Roseobacteraceae</taxon>
        <taxon>Oceanicola</taxon>
    </lineage>
</organism>
<keyword evidence="2 5" id="KW-0812">Transmembrane</keyword>
<evidence type="ECO:0000256" key="2">
    <source>
        <dbReference type="ARBA" id="ARBA00022692"/>
    </source>
</evidence>
<dbReference type="Pfam" id="PF06271">
    <property type="entry name" value="RDD"/>
    <property type="match status" value="1"/>
</dbReference>
<protein>
    <recommendedName>
        <fullName evidence="6">RDD domain-containing protein</fullName>
    </recommendedName>
</protein>
<comment type="caution">
    <text evidence="7">The sequence shown here is derived from an EMBL/GenBank/DDBJ whole genome shotgun (WGS) entry which is preliminary data.</text>
</comment>
<reference evidence="7 8" key="1">
    <citation type="journal article" date="2010" name="J. Bacteriol.">
        <title>Genome sequences of Oceanicola granulosus HTCC2516(T) and Oceanicola batsensis HTCC2597(TDelta).</title>
        <authorList>
            <person name="Thrash J.C."/>
            <person name="Cho J.C."/>
            <person name="Vergin K.L."/>
            <person name="Giovannoni S.J."/>
        </authorList>
    </citation>
    <scope>NUCLEOTIDE SEQUENCE [LARGE SCALE GENOMIC DNA]</scope>
    <source>
        <strain evidence="8">ATCC BAA-861 / DSM 15982 / KCTC 12143 / HTCC2516</strain>
    </source>
</reference>
<dbReference type="InterPro" id="IPR010432">
    <property type="entry name" value="RDD"/>
</dbReference>
<feature type="transmembrane region" description="Helical" evidence="5">
    <location>
        <begin position="33"/>
        <end position="64"/>
    </location>
</feature>
<proteinExistence type="predicted"/>
<evidence type="ECO:0000256" key="4">
    <source>
        <dbReference type="ARBA" id="ARBA00023136"/>
    </source>
</evidence>
<keyword evidence="4 5" id="KW-0472">Membrane</keyword>
<dbReference type="eggNOG" id="COG1714">
    <property type="taxonomic scope" value="Bacteria"/>
</dbReference>
<evidence type="ECO:0000313" key="8">
    <source>
        <dbReference type="Proteomes" id="UP000003635"/>
    </source>
</evidence>
<evidence type="ECO:0000256" key="1">
    <source>
        <dbReference type="ARBA" id="ARBA00004141"/>
    </source>
</evidence>
<evidence type="ECO:0000259" key="6">
    <source>
        <dbReference type="Pfam" id="PF06271"/>
    </source>
</evidence>
<dbReference type="GO" id="GO:0016020">
    <property type="term" value="C:membrane"/>
    <property type="evidence" value="ECO:0007669"/>
    <property type="project" value="UniProtKB-SubCell"/>
</dbReference>